<dbReference type="Pfam" id="PF02452">
    <property type="entry name" value="PemK_toxin"/>
    <property type="match status" value="1"/>
</dbReference>
<dbReference type="EC" id="3.1.-.-" evidence="1"/>
<organism evidence="1 2">
    <name type="scientific">Silvibacterium bohemicum</name>
    <dbReference type="NCBI Taxonomy" id="1577686"/>
    <lineage>
        <taxon>Bacteria</taxon>
        <taxon>Pseudomonadati</taxon>
        <taxon>Acidobacteriota</taxon>
        <taxon>Terriglobia</taxon>
        <taxon>Terriglobales</taxon>
        <taxon>Acidobacteriaceae</taxon>
        <taxon>Silvibacterium</taxon>
    </lineage>
</organism>
<name>A0A841JUI9_9BACT</name>
<dbReference type="PANTHER" id="PTHR33988">
    <property type="entry name" value="ENDORIBONUCLEASE MAZF-RELATED"/>
    <property type="match status" value="1"/>
</dbReference>
<dbReference type="SUPFAM" id="SSF50118">
    <property type="entry name" value="Cell growth inhibitor/plasmid maintenance toxic component"/>
    <property type="match status" value="1"/>
</dbReference>
<keyword evidence="2" id="KW-1185">Reference proteome</keyword>
<gene>
    <name evidence="1" type="ORF">HNQ77_003019</name>
</gene>
<dbReference type="OrthoDB" id="129822at2"/>
<dbReference type="GO" id="GO:0003677">
    <property type="term" value="F:DNA binding"/>
    <property type="evidence" value="ECO:0007669"/>
    <property type="project" value="InterPro"/>
</dbReference>
<dbReference type="GO" id="GO:0016075">
    <property type="term" value="P:rRNA catabolic process"/>
    <property type="evidence" value="ECO:0007669"/>
    <property type="project" value="TreeGrafter"/>
</dbReference>
<sequence>MTPYDFGDVVLVPFPFTNQQAFKKRPAVIVSNRSYNLAKPDVIIMAITSQIRPNPAAGDFQLTHWQNAGLLKPSAIKPIFATLERQLILTKLGALDPQDQSALRITISSILG</sequence>
<dbReference type="GO" id="GO:0006402">
    <property type="term" value="P:mRNA catabolic process"/>
    <property type="evidence" value="ECO:0007669"/>
    <property type="project" value="TreeGrafter"/>
</dbReference>
<dbReference type="PANTHER" id="PTHR33988:SF2">
    <property type="entry name" value="ENDORIBONUCLEASE MAZF"/>
    <property type="match status" value="1"/>
</dbReference>
<dbReference type="GO" id="GO:0004521">
    <property type="term" value="F:RNA endonuclease activity"/>
    <property type="evidence" value="ECO:0007669"/>
    <property type="project" value="TreeGrafter"/>
</dbReference>
<reference evidence="1 2" key="1">
    <citation type="submission" date="2020-08" db="EMBL/GenBank/DDBJ databases">
        <title>Genomic Encyclopedia of Type Strains, Phase IV (KMG-IV): sequencing the most valuable type-strain genomes for metagenomic binning, comparative biology and taxonomic classification.</title>
        <authorList>
            <person name="Goeker M."/>
        </authorList>
    </citation>
    <scope>NUCLEOTIDE SEQUENCE [LARGE SCALE GENOMIC DNA]</scope>
    <source>
        <strain evidence="1 2">DSM 103733</strain>
    </source>
</reference>
<dbReference type="Gene3D" id="2.30.30.110">
    <property type="match status" value="1"/>
</dbReference>
<proteinExistence type="predicted"/>
<dbReference type="AlphaFoldDB" id="A0A841JUI9"/>
<dbReference type="Proteomes" id="UP000538666">
    <property type="component" value="Unassembled WGS sequence"/>
</dbReference>
<dbReference type="RefSeq" id="WP_050059407.1">
    <property type="nucleotide sequence ID" value="NZ_JACHEK010000005.1"/>
</dbReference>
<protein>
    <submittedName>
        <fullName evidence="1">mRNA interferase MazF</fullName>
        <ecNumber evidence="1">3.1.-.-</ecNumber>
    </submittedName>
</protein>
<dbReference type="InterPro" id="IPR003477">
    <property type="entry name" value="PemK-like"/>
</dbReference>
<evidence type="ECO:0000313" key="2">
    <source>
        <dbReference type="Proteomes" id="UP000538666"/>
    </source>
</evidence>
<evidence type="ECO:0000313" key="1">
    <source>
        <dbReference type="EMBL" id="MBB6145063.1"/>
    </source>
</evidence>
<dbReference type="EMBL" id="JACHEK010000005">
    <property type="protein sequence ID" value="MBB6145063.1"/>
    <property type="molecule type" value="Genomic_DNA"/>
</dbReference>
<accession>A0A841JUI9</accession>
<keyword evidence="1" id="KW-0378">Hydrolase</keyword>
<comment type="caution">
    <text evidence="1">The sequence shown here is derived from an EMBL/GenBank/DDBJ whole genome shotgun (WGS) entry which is preliminary data.</text>
</comment>
<dbReference type="InterPro" id="IPR011067">
    <property type="entry name" value="Plasmid_toxin/cell-grow_inhib"/>
</dbReference>
<dbReference type="GO" id="GO:0016787">
    <property type="term" value="F:hydrolase activity"/>
    <property type="evidence" value="ECO:0007669"/>
    <property type="project" value="UniProtKB-KW"/>
</dbReference>